<dbReference type="SUPFAM" id="SSF51126">
    <property type="entry name" value="Pectin lyase-like"/>
    <property type="match status" value="1"/>
</dbReference>
<dbReference type="FunFam" id="2.160.20.10:FF:000033">
    <property type="entry name" value="Pectinesterase"/>
    <property type="match status" value="1"/>
</dbReference>
<keyword evidence="7" id="KW-0732">Signal</keyword>
<dbReference type="Gene3D" id="2.160.20.10">
    <property type="entry name" value="Single-stranded right-handed beta-helix, Pectin lyase-like"/>
    <property type="match status" value="1"/>
</dbReference>
<evidence type="ECO:0000256" key="4">
    <source>
        <dbReference type="ARBA" id="ARBA00013229"/>
    </source>
</evidence>
<dbReference type="UniPathway" id="UPA00545">
    <property type="reaction ID" value="UER00823"/>
</dbReference>
<dbReference type="InterPro" id="IPR013087">
    <property type="entry name" value="Znf_C2H2_type"/>
</dbReference>
<dbReference type="STRING" id="39946.B8BEU1"/>
<comment type="catalytic activity">
    <reaction evidence="12 16">
        <text>[(1-&gt;4)-alpha-D-galacturonosyl methyl ester](n) + n H2O = [(1-&gt;4)-alpha-D-galacturonosyl](n) + n methanol + n H(+)</text>
        <dbReference type="Rhea" id="RHEA:22380"/>
        <dbReference type="Rhea" id="RHEA-COMP:14570"/>
        <dbReference type="Rhea" id="RHEA-COMP:14573"/>
        <dbReference type="ChEBI" id="CHEBI:15377"/>
        <dbReference type="ChEBI" id="CHEBI:15378"/>
        <dbReference type="ChEBI" id="CHEBI:17790"/>
        <dbReference type="ChEBI" id="CHEBI:140522"/>
        <dbReference type="ChEBI" id="CHEBI:140523"/>
        <dbReference type="EC" id="3.1.1.11"/>
    </reaction>
</comment>
<dbReference type="Gramene" id="BGIOSGA031311-TA">
    <property type="protein sequence ID" value="BGIOSGA031311-PA"/>
    <property type="gene ID" value="BGIOSGA031311"/>
</dbReference>
<dbReference type="Pfam" id="PF13912">
    <property type="entry name" value="zf-C2H2_6"/>
    <property type="match status" value="2"/>
</dbReference>
<keyword evidence="6" id="KW-0964">Secreted</keyword>
<keyword evidence="10" id="KW-0325">Glycoprotein</keyword>
<dbReference type="InterPro" id="IPR012334">
    <property type="entry name" value="Pectin_lyas_fold"/>
</dbReference>
<accession>B8BEU1</accession>
<evidence type="ECO:0000256" key="8">
    <source>
        <dbReference type="ARBA" id="ARBA00022801"/>
    </source>
</evidence>
<evidence type="ECO:0000256" key="3">
    <source>
        <dbReference type="ARBA" id="ARBA00008891"/>
    </source>
</evidence>
<dbReference type="EC" id="3.1.1.11" evidence="4 16"/>
<name>B8BEU1_ORYSI</name>
<evidence type="ECO:0000313" key="18">
    <source>
        <dbReference type="EMBL" id="EEC85099.1"/>
    </source>
</evidence>
<comment type="similarity">
    <text evidence="3">Belongs to the pectinesterase family.</text>
</comment>
<dbReference type="PROSITE" id="PS00503">
    <property type="entry name" value="PECTINESTERASE_2"/>
    <property type="match status" value="1"/>
</dbReference>
<gene>
    <name evidence="18" type="ORF">OsI_32473</name>
</gene>
<evidence type="ECO:0000313" key="19">
    <source>
        <dbReference type="Proteomes" id="UP000007015"/>
    </source>
</evidence>
<dbReference type="OMA" id="RSKRNIC"/>
<keyword evidence="14" id="KW-0862">Zinc</keyword>
<dbReference type="InterPro" id="IPR033131">
    <property type="entry name" value="Pectinesterase_Asp_AS"/>
</dbReference>
<dbReference type="AlphaFoldDB" id="B8BEU1"/>
<evidence type="ECO:0000256" key="13">
    <source>
        <dbReference type="ARBA" id="ARBA00057335"/>
    </source>
</evidence>
<dbReference type="Proteomes" id="UP000007015">
    <property type="component" value="Chromosome 9"/>
</dbReference>
<keyword evidence="11" id="KW-0961">Cell wall biogenesis/degradation</keyword>
<evidence type="ECO:0000256" key="11">
    <source>
        <dbReference type="ARBA" id="ARBA00023316"/>
    </source>
</evidence>
<evidence type="ECO:0000259" key="17">
    <source>
        <dbReference type="PROSITE" id="PS50157"/>
    </source>
</evidence>
<dbReference type="EMBL" id="CM000134">
    <property type="protein sequence ID" value="EEC85099.1"/>
    <property type="molecule type" value="Genomic_DNA"/>
</dbReference>
<evidence type="ECO:0000256" key="2">
    <source>
        <dbReference type="ARBA" id="ARBA00005184"/>
    </source>
</evidence>
<dbReference type="GO" id="GO:0042545">
    <property type="term" value="P:cell wall modification"/>
    <property type="evidence" value="ECO:0007669"/>
    <property type="project" value="UniProtKB-UniRule"/>
</dbReference>
<dbReference type="Gene3D" id="3.30.160.60">
    <property type="entry name" value="Classic Zinc Finger"/>
    <property type="match status" value="1"/>
</dbReference>
<reference evidence="18 19" key="1">
    <citation type="journal article" date="2005" name="PLoS Biol.">
        <title>The genomes of Oryza sativa: a history of duplications.</title>
        <authorList>
            <person name="Yu J."/>
            <person name="Wang J."/>
            <person name="Lin W."/>
            <person name="Li S."/>
            <person name="Li H."/>
            <person name="Zhou J."/>
            <person name="Ni P."/>
            <person name="Dong W."/>
            <person name="Hu S."/>
            <person name="Zeng C."/>
            <person name="Zhang J."/>
            <person name="Zhang Y."/>
            <person name="Li R."/>
            <person name="Xu Z."/>
            <person name="Li S."/>
            <person name="Li X."/>
            <person name="Zheng H."/>
            <person name="Cong L."/>
            <person name="Lin L."/>
            <person name="Yin J."/>
            <person name="Geng J."/>
            <person name="Li G."/>
            <person name="Shi J."/>
            <person name="Liu J."/>
            <person name="Lv H."/>
            <person name="Li J."/>
            <person name="Wang J."/>
            <person name="Deng Y."/>
            <person name="Ran L."/>
            <person name="Shi X."/>
            <person name="Wang X."/>
            <person name="Wu Q."/>
            <person name="Li C."/>
            <person name="Ren X."/>
            <person name="Wang J."/>
            <person name="Wang X."/>
            <person name="Li D."/>
            <person name="Liu D."/>
            <person name="Zhang X."/>
            <person name="Ji Z."/>
            <person name="Zhao W."/>
            <person name="Sun Y."/>
            <person name="Zhang Z."/>
            <person name="Bao J."/>
            <person name="Han Y."/>
            <person name="Dong L."/>
            <person name="Ji J."/>
            <person name="Chen P."/>
            <person name="Wu S."/>
            <person name="Liu J."/>
            <person name="Xiao Y."/>
            <person name="Bu D."/>
            <person name="Tan J."/>
            <person name="Yang L."/>
            <person name="Ye C."/>
            <person name="Zhang J."/>
            <person name="Xu J."/>
            <person name="Zhou Y."/>
            <person name="Yu Y."/>
            <person name="Zhang B."/>
            <person name="Zhuang S."/>
            <person name="Wei H."/>
            <person name="Liu B."/>
            <person name="Lei M."/>
            <person name="Yu H."/>
            <person name="Li Y."/>
            <person name="Xu H."/>
            <person name="Wei S."/>
            <person name="He X."/>
            <person name="Fang L."/>
            <person name="Zhang Z."/>
            <person name="Zhang Y."/>
            <person name="Huang X."/>
            <person name="Su Z."/>
            <person name="Tong W."/>
            <person name="Li J."/>
            <person name="Tong Z."/>
            <person name="Li S."/>
            <person name="Ye J."/>
            <person name="Wang L."/>
            <person name="Fang L."/>
            <person name="Lei T."/>
            <person name="Chen C."/>
            <person name="Chen H."/>
            <person name="Xu Z."/>
            <person name="Li H."/>
            <person name="Huang H."/>
            <person name="Zhang F."/>
            <person name="Xu H."/>
            <person name="Li N."/>
            <person name="Zhao C."/>
            <person name="Li S."/>
            <person name="Dong L."/>
            <person name="Huang Y."/>
            <person name="Li L."/>
            <person name="Xi Y."/>
            <person name="Qi Q."/>
            <person name="Li W."/>
            <person name="Zhang B."/>
            <person name="Hu W."/>
            <person name="Zhang Y."/>
            <person name="Tian X."/>
            <person name="Jiao Y."/>
            <person name="Liang X."/>
            <person name="Jin J."/>
            <person name="Gao L."/>
            <person name="Zheng W."/>
            <person name="Hao B."/>
            <person name="Liu S."/>
            <person name="Wang W."/>
            <person name="Yuan L."/>
            <person name="Cao M."/>
            <person name="McDermott J."/>
            <person name="Samudrala R."/>
            <person name="Wang J."/>
            <person name="Wong G.K."/>
            <person name="Yang H."/>
        </authorList>
    </citation>
    <scope>NUCLEOTIDE SEQUENCE [LARGE SCALE GENOMIC DNA]</scope>
    <source>
        <strain evidence="19">cv. 93-11</strain>
    </source>
</reference>
<evidence type="ECO:0000256" key="6">
    <source>
        <dbReference type="ARBA" id="ARBA00022525"/>
    </source>
</evidence>
<evidence type="ECO:0000256" key="16">
    <source>
        <dbReference type="RuleBase" id="RU000589"/>
    </source>
</evidence>
<sequence>MAKLSPATVHNLPAAHAVVTRADSTDVVVDADGPRWRLAAELVFECKTCNKRFPSFQALGGYMTSHTRLQAKLLSDPAAAAAEKDRAHVHECAVCGVEFSTITALTVILWSGEHEEERERWRRRRVIVLYLPPPPDPLSQSQFEFDQLKLDDHPPPPQLHRRRTKRCAEHLRWAASLASQHNATLLLTVDRNQAAGCANFTTIQKAVDAVPDYAATRTLIAVDAGIYREKVVVWSNKTALTLHGRGNLNTTVAWNATSNSTGGSTVYSATFTVLAPAFVAYNITFQNTSPPPEPGDAGGQAVALRVAGDEAAFHWCGVYSAQDTLLDESGRHLFRGCYIEGSIDFIFGNARSLYVGCTISSVAMASATGNKEVTGSVTAQGRASAAERTGFAFVRCSVVGTGQVWLGRAWGPYATVVFAETYLGDVVAAEGWNDWGDPGRRQQVWFAEYACWGPGSATAATGRVSYARQLDQRQAAPFMDVSYIDANQWALPPSTPELYGSRYTPS</sequence>
<dbReference type="InterPro" id="IPR000070">
    <property type="entry name" value="Pectinesterase_cat"/>
</dbReference>
<evidence type="ECO:0000256" key="14">
    <source>
        <dbReference type="PROSITE-ProRule" id="PRU00042"/>
    </source>
</evidence>
<organism evidence="18 19">
    <name type="scientific">Oryza sativa subsp. indica</name>
    <name type="common">Rice</name>
    <dbReference type="NCBI Taxonomy" id="39946"/>
    <lineage>
        <taxon>Eukaryota</taxon>
        <taxon>Viridiplantae</taxon>
        <taxon>Streptophyta</taxon>
        <taxon>Embryophyta</taxon>
        <taxon>Tracheophyta</taxon>
        <taxon>Spermatophyta</taxon>
        <taxon>Magnoliopsida</taxon>
        <taxon>Liliopsida</taxon>
        <taxon>Poales</taxon>
        <taxon>Poaceae</taxon>
        <taxon>BOP clade</taxon>
        <taxon>Oryzoideae</taxon>
        <taxon>Oryzeae</taxon>
        <taxon>Oryzinae</taxon>
        <taxon>Oryza</taxon>
        <taxon>Oryza sativa</taxon>
    </lineage>
</organism>
<keyword evidence="19" id="KW-1185">Reference proteome</keyword>
<dbReference type="PROSITE" id="PS50157">
    <property type="entry name" value="ZINC_FINGER_C2H2_2"/>
    <property type="match status" value="1"/>
</dbReference>
<proteinExistence type="inferred from homology"/>
<dbReference type="PANTHER" id="PTHR31321">
    <property type="entry name" value="ACYL-COA THIOESTER HYDROLASE YBHC-RELATED"/>
    <property type="match status" value="1"/>
</dbReference>
<dbReference type="GO" id="GO:0030599">
    <property type="term" value="F:pectinesterase activity"/>
    <property type="evidence" value="ECO:0007669"/>
    <property type="project" value="UniProtKB-UniRule"/>
</dbReference>
<keyword evidence="5" id="KW-0134">Cell wall</keyword>
<feature type="domain" description="C2H2-type" evidence="17">
    <location>
        <begin position="44"/>
        <end position="71"/>
    </location>
</feature>
<comment type="subcellular location">
    <subcellularLocation>
        <location evidence="1">Secreted</location>
        <location evidence="1">Cell wall</location>
    </subcellularLocation>
</comment>
<dbReference type="PANTHER" id="PTHR31321:SF73">
    <property type="entry name" value="PECTINESTERASE 14-RELATED"/>
    <property type="match status" value="1"/>
</dbReference>
<evidence type="ECO:0000256" key="9">
    <source>
        <dbReference type="ARBA" id="ARBA00023085"/>
    </source>
</evidence>
<dbReference type="HOGENOM" id="CLU_012243_3_0_1"/>
<feature type="active site" evidence="15">
    <location>
        <position position="344"/>
    </location>
</feature>
<dbReference type="GO" id="GO:0045490">
    <property type="term" value="P:pectin catabolic process"/>
    <property type="evidence" value="ECO:0007669"/>
    <property type="project" value="UniProtKB-UniRule"/>
</dbReference>
<evidence type="ECO:0000256" key="1">
    <source>
        <dbReference type="ARBA" id="ARBA00004191"/>
    </source>
</evidence>
<keyword evidence="9 16" id="KW-0063">Aspartyl esterase</keyword>
<evidence type="ECO:0000256" key="5">
    <source>
        <dbReference type="ARBA" id="ARBA00022512"/>
    </source>
</evidence>
<evidence type="ECO:0000256" key="10">
    <source>
        <dbReference type="ARBA" id="ARBA00023180"/>
    </source>
</evidence>
<evidence type="ECO:0000256" key="7">
    <source>
        <dbReference type="ARBA" id="ARBA00022729"/>
    </source>
</evidence>
<dbReference type="Pfam" id="PF01095">
    <property type="entry name" value="Pectinesterase"/>
    <property type="match status" value="1"/>
</dbReference>
<evidence type="ECO:0000256" key="15">
    <source>
        <dbReference type="PROSITE-ProRule" id="PRU10040"/>
    </source>
</evidence>
<dbReference type="GO" id="GO:0008270">
    <property type="term" value="F:zinc ion binding"/>
    <property type="evidence" value="ECO:0007669"/>
    <property type="project" value="UniProtKB-KW"/>
</dbReference>
<keyword evidence="14" id="KW-0863">Zinc-finger</keyword>
<evidence type="ECO:0000256" key="12">
    <source>
        <dbReference type="ARBA" id="ARBA00047928"/>
    </source>
</evidence>
<comment type="pathway">
    <text evidence="2 16">Glycan metabolism; pectin degradation; 2-dehydro-3-deoxy-D-gluconate from pectin: step 1/5.</text>
</comment>
<dbReference type="InterPro" id="IPR011050">
    <property type="entry name" value="Pectin_lyase_fold/virulence"/>
</dbReference>
<keyword evidence="14" id="KW-0479">Metal-binding</keyword>
<protein>
    <recommendedName>
        <fullName evidence="4 16">Pectinesterase</fullName>
        <ecNumber evidence="4 16">3.1.1.11</ecNumber>
    </recommendedName>
</protein>
<keyword evidence="8 16" id="KW-0378">Hydrolase</keyword>
<comment type="function">
    <text evidence="13">Acts in the modification of cell walls via demethylesterification of cell wall pectin.</text>
</comment>